<feature type="compositionally biased region" description="Basic and acidic residues" evidence="2">
    <location>
        <begin position="479"/>
        <end position="490"/>
    </location>
</feature>
<evidence type="ECO:0000256" key="2">
    <source>
        <dbReference type="SAM" id="MobiDB-lite"/>
    </source>
</evidence>
<feature type="coiled-coil region" evidence="1">
    <location>
        <begin position="192"/>
        <end position="253"/>
    </location>
</feature>
<keyword evidence="1" id="KW-0175">Coiled coil</keyword>
<name>A0ABP0HCR7_9DINO</name>
<dbReference type="EMBL" id="CAXAMM010000470">
    <property type="protein sequence ID" value="CAK8987636.1"/>
    <property type="molecule type" value="Genomic_DNA"/>
</dbReference>
<dbReference type="Proteomes" id="UP001642464">
    <property type="component" value="Unassembled WGS sequence"/>
</dbReference>
<evidence type="ECO:0000313" key="4">
    <source>
        <dbReference type="EMBL" id="CAK8987636.1"/>
    </source>
</evidence>
<evidence type="ECO:0000313" key="3">
    <source>
        <dbReference type="EMBL" id="CAK8987573.1"/>
    </source>
</evidence>
<dbReference type="EMBL" id="CAXAMM010000459">
    <property type="protein sequence ID" value="CAK8987573.1"/>
    <property type="molecule type" value="Genomic_DNA"/>
</dbReference>
<keyword evidence="5" id="KW-1185">Reference proteome</keyword>
<proteinExistence type="predicted"/>
<comment type="caution">
    <text evidence="3">The sequence shown here is derived from an EMBL/GenBank/DDBJ whole genome shotgun (WGS) entry which is preliminary data.</text>
</comment>
<gene>
    <name evidence="3" type="ORF">SCF082_LOCUS1034</name>
    <name evidence="4" type="ORF">SCF082_LOCUS1065</name>
</gene>
<sequence length="570" mass="64947">MRCCPSGNCRCDPAKALPLVCDLSDRVEVQRLELLQLRDRLHRLPPASPELAALASEGGTLEQRTREGAALVAKLRTETASLEWSASAAEQQKNRLQHERRTLLQRLGDLEASEKALRQVAQDTEEQLQAERRQAEERAFGQETALSAVAQRATAAEQRWATAKTLAARLRGGTTEAEAAAASALRASAREAERDGRVVRELQRRLERQKREALKAEDLREKEAEERKRLQALQETSEPLKDLEAELQQCEKMRWAESKLAARLEESRARSGEIEKKAMNVAQELANSSKVIAWLQAEVAAQQEDQAELEEVNRHNEWLRQQLEMKPLETPTPSEDVRAHESRKATVVSEALQVAWEGETREHRNAQLKLQNLQELLTPSRQQLLRLAELLNQRQGCAQSDLVRRLRERLSVDTVQQLVAEVESFVMEMLRSDERADQSPLPRDRREAPAQAAQAARDRREARKAPVAWRPEMSPLPLDDGRASLVHREWPSPSRLRNREPFNLKGHAKERRPGTVGPLYHLDPRQVQSLEPSPARGRRIDRIDLDLEERFDEYSVHRPRTRKAGRPDQG</sequence>
<feature type="coiled-coil region" evidence="1">
    <location>
        <begin position="86"/>
        <end position="138"/>
    </location>
</feature>
<reference evidence="3 5" key="1">
    <citation type="submission" date="2024-02" db="EMBL/GenBank/DDBJ databases">
        <authorList>
            <person name="Chen Y."/>
            <person name="Shah S."/>
            <person name="Dougan E. K."/>
            <person name="Thang M."/>
            <person name="Chan C."/>
        </authorList>
    </citation>
    <scope>NUCLEOTIDE SEQUENCE [LARGE SCALE GENOMIC DNA]</scope>
</reference>
<protein>
    <submittedName>
        <fullName evidence="3">Uncharacterized protein</fullName>
    </submittedName>
</protein>
<feature type="compositionally biased region" description="Basic and acidic residues" evidence="2">
    <location>
        <begin position="433"/>
        <end position="448"/>
    </location>
</feature>
<evidence type="ECO:0000313" key="5">
    <source>
        <dbReference type="Proteomes" id="UP001642464"/>
    </source>
</evidence>
<feature type="region of interest" description="Disordered" evidence="2">
    <location>
        <begin position="433"/>
        <end position="538"/>
    </location>
</feature>
<evidence type="ECO:0000256" key="1">
    <source>
        <dbReference type="SAM" id="Coils"/>
    </source>
</evidence>
<accession>A0ABP0HCR7</accession>
<organism evidence="3 5">
    <name type="scientific">Durusdinium trenchii</name>
    <dbReference type="NCBI Taxonomy" id="1381693"/>
    <lineage>
        <taxon>Eukaryota</taxon>
        <taxon>Sar</taxon>
        <taxon>Alveolata</taxon>
        <taxon>Dinophyceae</taxon>
        <taxon>Suessiales</taxon>
        <taxon>Symbiodiniaceae</taxon>
        <taxon>Durusdinium</taxon>
    </lineage>
</organism>